<gene>
    <name evidence="5" type="ORF">BEMITA_LOCUS9420</name>
</gene>
<keyword evidence="2" id="KW-0645">Protease</keyword>
<comment type="similarity">
    <text evidence="1 2">Belongs to the MINDY deubiquitinase family. FAM188 subfamily.</text>
</comment>
<dbReference type="InterPro" id="IPR025257">
    <property type="entry name" value="MINDY-3/4_CD"/>
</dbReference>
<organism evidence="5 6">
    <name type="scientific">Bemisia tabaci</name>
    <name type="common">Sweetpotato whitefly</name>
    <name type="synonym">Aleurodes tabaci</name>
    <dbReference type="NCBI Taxonomy" id="7038"/>
    <lineage>
        <taxon>Eukaryota</taxon>
        <taxon>Metazoa</taxon>
        <taxon>Ecdysozoa</taxon>
        <taxon>Arthropoda</taxon>
        <taxon>Hexapoda</taxon>
        <taxon>Insecta</taxon>
        <taxon>Pterygota</taxon>
        <taxon>Neoptera</taxon>
        <taxon>Paraneoptera</taxon>
        <taxon>Hemiptera</taxon>
        <taxon>Sternorrhyncha</taxon>
        <taxon>Aleyrodoidea</taxon>
        <taxon>Aleyrodidae</taxon>
        <taxon>Aleyrodinae</taxon>
        <taxon>Bemisia</taxon>
    </lineage>
</organism>
<keyword evidence="2" id="KW-0378">Hydrolase</keyword>
<feature type="domain" description="Deubiquitinating enzyme MINDY-3/4 conserved" evidence="4">
    <location>
        <begin position="108"/>
        <end position="456"/>
    </location>
</feature>
<dbReference type="EMBL" id="OU963866">
    <property type="protein sequence ID" value="CAH0390718.1"/>
    <property type="molecule type" value="Genomic_DNA"/>
</dbReference>
<evidence type="ECO:0000256" key="2">
    <source>
        <dbReference type="RuleBase" id="RU367088"/>
    </source>
</evidence>
<dbReference type="EC" id="3.4.19.12" evidence="2"/>
<evidence type="ECO:0000313" key="6">
    <source>
        <dbReference type="Proteomes" id="UP001152759"/>
    </source>
</evidence>
<dbReference type="GO" id="GO:0004843">
    <property type="term" value="F:cysteine-type deubiquitinase activity"/>
    <property type="evidence" value="ECO:0007669"/>
    <property type="project" value="UniProtKB-UniRule"/>
</dbReference>
<dbReference type="AlphaFoldDB" id="A0A9P0ABD3"/>
<evidence type="ECO:0000256" key="3">
    <source>
        <dbReference type="SAM" id="MobiDB-lite"/>
    </source>
</evidence>
<feature type="compositionally biased region" description="Basic and acidic residues" evidence="3">
    <location>
        <begin position="27"/>
        <end position="42"/>
    </location>
</feature>
<dbReference type="Pfam" id="PF13898">
    <property type="entry name" value="MINDY-3_4_CD"/>
    <property type="match status" value="1"/>
</dbReference>
<dbReference type="KEGG" id="btab:109039185"/>
<evidence type="ECO:0000256" key="1">
    <source>
        <dbReference type="ARBA" id="ARBA00011074"/>
    </source>
</evidence>
<dbReference type="GO" id="GO:0071108">
    <property type="term" value="P:protein K48-linked deubiquitination"/>
    <property type="evidence" value="ECO:0007669"/>
    <property type="project" value="InterPro"/>
</dbReference>
<accession>A0A9P0ABD3</accession>
<dbReference type="PANTHER" id="PTHR12473">
    <property type="entry name" value="UBIQUITIN CARBOXYL-TERMINAL HYDROLASE MINDY-4-RELATED"/>
    <property type="match status" value="1"/>
</dbReference>
<protein>
    <recommendedName>
        <fullName evidence="2">Ubiquitin carboxyl-terminal hydrolase MINDY</fullName>
        <ecNumber evidence="2">3.4.19.12</ecNumber>
    </recommendedName>
</protein>
<name>A0A9P0ABD3_BEMTA</name>
<keyword evidence="2" id="KW-0788">Thiol protease</keyword>
<proteinExistence type="inferred from homology"/>
<keyword evidence="2" id="KW-0833">Ubl conjugation pathway</keyword>
<dbReference type="GO" id="GO:1990380">
    <property type="term" value="F:K48-linked deubiquitinase activity"/>
    <property type="evidence" value="ECO:0007669"/>
    <property type="project" value="UniProtKB-UniRule"/>
</dbReference>
<dbReference type="InterPro" id="IPR039785">
    <property type="entry name" value="MINY3/4"/>
</dbReference>
<comment type="catalytic activity">
    <reaction evidence="2">
        <text>Thiol-dependent hydrolysis of ester, thioester, amide, peptide and isopeptide bonds formed by the C-terminal Gly of ubiquitin (a 76-residue protein attached to proteins as an intracellular targeting signal).</text>
        <dbReference type="EC" id="3.4.19.12"/>
    </reaction>
</comment>
<dbReference type="Proteomes" id="UP001152759">
    <property type="component" value="Chromosome 5"/>
</dbReference>
<dbReference type="GO" id="GO:0006508">
    <property type="term" value="P:proteolysis"/>
    <property type="evidence" value="ECO:0007669"/>
    <property type="project" value="UniProtKB-KW"/>
</dbReference>
<comment type="function">
    <text evidence="2">Hydrolase that can remove 'Lys-48'-linked conjugated ubiquitin from proteins.</text>
</comment>
<dbReference type="PANTHER" id="PTHR12473:SF8">
    <property type="entry name" value="UBIQUITIN CARBOXYL-TERMINAL HYDROLASE MINDY-4-RELATED"/>
    <property type="match status" value="1"/>
</dbReference>
<feature type="compositionally biased region" description="Polar residues" evidence="3">
    <location>
        <begin position="1"/>
        <end position="10"/>
    </location>
</feature>
<evidence type="ECO:0000259" key="4">
    <source>
        <dbReference type="SMART" id="SM01174"/>
    </source>
</evidence>
<keyword evidence="6" id="KW-1185">Reference proteome</keyword>
<dbReference type="SMART" id="SM01174">
    <property type="entry name" value="DUF4205"/>
    <property type="match status" value="1"/>
</dbReference>
<reference evidence="5" key="1">
    <citation type="submission" date="2021-12" db="EMBL/GenBank/DDBJ databases">
        <authorList>
            <person name="King R."/>
        </authorList>
    </citation>
    <scope>NUCLEOTIDE SEQUENCE</scope>
</reference>
<evidence type="ECO:0000313" key="5">
    <source>
        <dbReference type="EMBL" id="CAH0390718.1"/>
    </source>
</evidence>
<feature type="region of interest" description="Disordered" evidence="3">
    <location>
        <begin position="1"/>
        <end position="43"/>
    </location>
</feature>
<sequence length="461" mass="52007">MNSFARQRSCSSGSSVELEQLEELWSQEEKDMDPAEENEPRAESIPLAKKFEILAKARHIFVGKLARNPHPVTGGDRIMYARSQQRNFTKMPVTGGTPVTQEVAIAFRSIVFGTSVAPPRGEWLRTGFVFRDADKELAYGLKAPRNGCRGLLSVVQAYILKQLLFERKDFKKNEPVMQPEMLLRPSRGKQLEALWLAISDILWRIGEKTKAVVCLPQDQPYVSHSLNYFQDSVTEKLHIFEIANLEELQIFIKRYIHLFLEEPGPGALLLLYSAVATRGTKNVISDIMDEKGYLVTGAEEGSQSIIMLLLTGRATPYLHNGVVYVGDEEHYAIPQFGVLQRSEIGFLLFDEGVEEKAPGSRLKTPSLPIWVVCCLGHFGVIFNTNRELLRNYHAERRFELIYYTCGGSQCQLTVDTRHDGSSTQVSTSEDTASSSLANLEKLIHTKWQDAHIHWNGTSNFI</sequence>